<sequence>MTLLRYPWHASAWQRLQRSSERRHHALLLKGKQGIGKLAFASTLANAMLCQSPSADGYACGHCISCGWFVQNSHPDYRLLSPEQEDIPETPAASKKPVRKSTQISVTQIRELAGFLELSSHQSHGMRVVVIHPADALNQTSANALLKMLEEPPADVMFILVTSHPQSLLPTIMSRCQQLEMPVPSEQEALAWLEQQGIGEARYWLAYSGGSPLSAAEAAVNNAQVQLVPARLAQGRKLDPFSAAGEFASIGMEAAATAFQKWLYDLVAVTLNTAARYHLRDIAALQSLGKKVDLSALLAFQRQLDEVKRSASHPLNNELQLEHLLLQYSKLFSE</sequence>
<dbReference type="InterPro" id="IPR027417">
    <property type="entry name" value="P-loop_NTPase"/>
</dbReference>
<dbReference type="OrthoDB" id="9811073at2"/>
<keyword evidence="2" id="KW-1185">Reference proteome</keyword>
<dbReference type="AlphaFoldDB" id="Q1H170"/>
<keyword evidence="1" id="KW-0548">Nucleotidyltransferase</keyword>
<accession>Q1H170</accession>
<dbReference type="RefSeq" id="WP_011479721.1">
    <property type="nucleotide sequence ID" value="NC_007947.1"/>
</dbReference>
<evidence type="ECO:0000313" key="2">
    <source>
        <dbReference type="Proteomes" id="UP000002440"/>
    </source>
</evidence>
<dbReference type="Gene3D" id="3.40.50.300">
    <property type="entry name" value="P-loop containing nucleotide triphosphate hydrolases"/>
    <property type="match status" value="1"/>
</dbReference>
<dbReference type="PANTHER" id="PTHR11669">
    <property type="entry name" value="REPLICATION FACTOR C / DNA POLYMERASE III GAMMA-TAU SUBUNIT"/>
    <property type="match status" value="1"/>
</dbReference>
<dbReference type="Proteomes" id="UP000002440">
    <property type="component" value="Chromosome"/>
</dbReference>
<gene>
    <name evidence="1" type="ordered locus">Mfla_1499</name>
</gene>
<dbReference type="GO" id="GO:0006261">
    <property type="term" value="P:DNA-templated DNA replication"/>
    <property type="evidence" value="ECO:0007669"/>
    <property type="project" value="TreeGrafter"/>
</dbReference>
<dbReference type="GO" id="GO:0008408">
    <property type="term" value="F:3'-5' exonuclease activity"/>
    <property type="evidence" value="ECO:0007669"/>
    <property type="project" value="InterPro"/>
</dbReference>
<dbReference type="SUPFAM" id="SSF52540">
    <property type="entry name" value="P-loop containing nucleoside triphosphate hydrolases"/>
    <property type="match status" value="1"/>
</dbReference>
<dbReference type="EC" id="2.7.7.7" evidence="1"/>
<protein>
    <submittedName>
        <fullName evidence="1">DNA polymerase III, delta prime subunit</fullName>
        <ecNumber evidence="1">2.7.7.7</ecNumber>
    </submittedName>
</protein>
<dbReference type="GO" id="GO:0003887">
    <property type="term" value="F:DNA-directed DNA polymerase activity"/>
    <property type="evidence" value="ECO:0007669"/>
    <property type="project" value="UniProtKB-EC"/>
</dbReference>
<dbReference type="Pfam" id="PF13177">
    <property type="entry name" value="DNA_pol3_delta2"/>
    <property type="match status" value="1"/>
</dbReference>
<dbReference type="eggNOG" id="COG0470">
    <property type="taxonomic scope" value="Bacteria"/>
</dbReference>
<organism evidence="1 2">
    <name type="scientific">Methylobacillus flagellatus (strain ATCC 51484 / DSM 6875 / VKM B-1610 / KT)</name>
    <dbReference type="NCBI Taxonomy" id="265072"/>
    <lineage>
        <taxon>Bacteria</taxon>
        <taxon>Pseudomonadati</taxon>
        <taxon>Pseudomonadota</taxon>
        <taxon>Betaproteobacteria</taxon>
        <taxon>Nitrosomonadales</taxon>
        <taxon>Methylophilaceae</taxon>
        <taxon>Methylobacillus</taxon>
    </lineage>
</organism>
<dbReference type="EMBL" id="CP000284">
    <property type="protein sequence ID" value="ABE49767.1"/>
    <property type="molecule type" value="Genomic_DNA"/>
</dbReference>
<dbReference type="InterPro" id="IPR050238">
    <property type="entry name" value="DNA_Rep/Repair_Clamp_Loader"/>
</dbReference>
<dbReference type="NCBIfam" id="TIGR00678">
    <property type="entry name" value="holB"/>
    <property type="match status" value="1"/>
</dbReference>
<dbReference type="PANTHER" id="PTHR11669:SF8">
    <property type="entry name" value="DNA POLYMERASE III SUBUNIT DELTA"/>
    <property type="match status" value="1"/>
</dbReference>
<dbReference type="STRING" id="265072.Mfla_1499"/>
<reference evidence="1 2" key="1">
    <citation type="submission" date="2006-03" db="EMBL/GenBank/DDBJ databases">
        <title>Complete sequence of Methylobacillus flagellatus KT.</title>
        <authorList>
            <consortium name="US DOE Joint Genome Institute"/>
            <person name="Copeland A."/>
            <person name="Lucas S."/>
            <person name="Lapidus A."/>
            <person name="Barry K."/>
            <person name="Detter J.C."/>
            <person name="Glavina del Rio T."/>
            <person name="Hammon N."/>
            <person name="Israni S."/>
            <person name="Dalin E."/>
            <person name="Tice H."/>
            <person name="Pitluck S."/>
            <person name="Brettin T."/>
            <person name="Bruce D."/>
            <person name="Han C."/>
            <person name="Tapia R."/>
            <person name="Saunders E."/>
            <person name="Gilna P."/>
            <person name="Schmutz J."/>
            <person name="Larimer F."/>
            <person name="Land M."/>
            <person name="Kyrpides N."/>
            <person name="Anderson I."/>
            <person name="Richardson P."/>
        </authorList>
    </citation>
    <scope>NUCLEOTIDE SEQUENCE [LARGE SCALE GENOMIC DNA]</scope>
    <source>
        <strain evidence="2">KT / ATCC 51484 / DSM 6875</strain>
    </source>
</reference>
<keyword evidence="1" id="KW-0808">Transferase</keyword>
<proteinExistence type="predicted"/>
<dbReference type="GO" id="GO:0009360">
    <property type="term" value="C:DNA polymerase III complex"/>
    <property type="evidence" value="ECO:0007669"/>
    <property type="project" value="TreeGrafter"/>
</dbReference>
<dbReference type="HOGENOM" id="CLU_006229_4_3_4"/>
<evidence type="ECO:0000313" key="1">
    <source>
        <dbReference type="EMBL" id="ABE49767.1"/>
    </source>
</evidence>
<dbReference type="KEGG" id="mfa:Mfla_1499"/>
<dbReference type="InterPro" id="IPR004622">
    <property type="entry name" value="DNA_pol_HolB"/>
</dbReference>
<name>Q1H170_METFK</name>